<gene>
    <name evidence="1" type="ORF">C2G38_375866</name>
</gene>
<dbReference type="Proteomes" id="UP000266673">
    <property type="component" value="Unassembled WGS sequence"/>
</dbReference>
<keyword evidence="2" id="KW-1185">Reference proteome</keyword>
<name>A0A397UD06_9GLOM</name>
<evidence type="ECO:0000313" key="1">
    <source>
        <dbReference type="EMBL" id="RIB08074.1"/>
    </source>
</evidence>
<dbReference type="EMBL" id="QKWP01001556">
    <property type="protein sequence ID" value="RIB08074.1"/>
    <property type="molecule type" value="Genomic_DNA"/>
</dbReference>
<organism evidence="1 2">
    <name type="scientific">Gigaspora rosea</name>
    <dbReference type="NCBI Taxonomy" id="44941"/>
    <lineage>
        <taxon>Eukaryota</taxon>
        <taxon>Fungi</taxon>
        <taxon>Fungi incertae sedis</taxon>
        <taxon>Mucoromycota</taxon>
        <taxon>Glomeromycotina</taxon>
        <taxon>Glomeromycetes</taxon>
        <taxon>Diversisporales</taxon>
        <taxon>Gigasporaceae</taxon>
        <taxon>Gigaspora</taxon>
    </lineage>
</organism>
<proteinExistence type="predicted"/>
<evidence type="ECO:0000313" key="2">
    <source>
        <dbReference type="Proteomes" id="UP000266673"/>
    </source>
</evidence>
<dbReference type="OrthoDB" id="5598706at2759"/>
<sequence length="172" mass="17468">MCDSTCVDTNFNNQNCGSCGNACIGGHCKKGKCICSPGLTLCNGTCVDTTSNNQNCGYCGNACLDTQACVNGTCICNISGQSDCPTASACGNPQFCGNSGCVCIQLADGTNSCIIRAAIKVNCSSPCDCPHAGQLFINSPCTAGVTLCAFPCAFSQSSNLLPASSENSDYIV</sequence>
<protein>
    <submittedName>
        <fullName evidence="1">Uncharacterized protein</fullName>
    </submittedName>
</protein>
<comment type="caution">
    <text evidence="1">The sequence shown here is derived from an EMBL/GenBank/DDBJ whole genome shotgun (WGS) entry which is preliminary data.</text>
</comment>
<dbReference type="AlphaFoldDB" id="A0A397UD06"/>
<dbReference type="STRING" id="44941.A0A397UD06"/>
<accession>A0A397UD06</accession>
<reference evidence="1 2" key="1">
    <citation type="submission" date="2018-06" db="EMBL/GenBank/DDBJ databases">
        <title>Comparative genomics reveals the genomic features of Rhizophagus irregularis, R. cerebriforme, R. diaphanum and Gigaspora rosea, and their symbiotic lifestyle signature.</title>
        <authorList>
            <person name="Morin E."/>
            <person name="San Clemente H."/>
            <person name="Chen E.C.H."/>
            <person name="De La Providencia I."/>
            <person name="Hainaut M."/>
            <person name="Kuo A."/>
            <person name="Kohler A."/>
            <person name="Murat C."/>
            <person name="Tang N."/>
            <person name="Roy S."/>
            <person name="Loubradou J."/>
            <person name="Henrissat B."/>
            <person name="Grigoriev I.V."/>
            <person name="Corradi N."/>
            <person name="Roux C."/>
            <person name="Martin F.M."/>
        </authorList>
    </citation>
    <scope>NUCLEOTIDE SEQUENCE [LARGE SCALE GENOMIC DNA]</scope>
    <source>
        <strain evidence="1 2">DAOM 194757</strain>
    </source>
</reference>